<dbReference type="AlphaFoldDB" id="A0A1I0P653"/>
<dbReference type="EMBL" id="FOIS01000003">
    <property type="protein sequence ID" value="SEW09862.1"/>
    <property type="molecule type" value="Genomic_DNA"/>
</dbReference>
<dbReference type="RefSeq" id="WP_049989517.1">
    <property type="nucleotide sequence ID" value="NZ_FOIS01000003.1"/>
</dbReference>
<proteinExistence type="predicted"/>
<organism evidence="1 2">
    <name type="scientific">Natrinema salifodinae</name>
    <dbReference type="NCBI Taxonomy" id="1202768"/>
    <lineage>
        <taxon>Archaea</taxon>
        <taxon>Methanobacteriati</taxon>
        <taxon>Methanobacteriota</taxon>
        <taxon>Stenosarchaea group</taxon>
        <taxon>Halobacteria</taxon>
        <taxon>Halobacteriales</taxon>
        <taxon>Natrialbaceae</taxon>
        <taxon>Natrinema</taxon>
    </lineage>
</organism>
<dbReference type="Proteomes" id="UP000183275">
    <property type="component" value="Unassembled WGS sequence"/>
</dbReference>
<name>A0A1I0P653_9EURY</name>
<protein>
    <submittedName>
        <fullName evidence="1">Uncharacterized protein</fullName>
    </submittedName>
</protein>
<reference evidence="2" key="1">
    <citation type="submission" date="2016-10" db="EMBL/GenBank/DDBJ databases">
        <authorList>
            <person name="Varghese N."/>
        </authorList>
    </citation>
    <scope>NUCLEOTIDE SEQUENCE [LARGE SCALE GENOMIC DNA]</scope>
    <source>
        <strain evidence="2">CGMCC 1.12284</strain>
    </source>
</reference>
<sequence>MSDARRPRQQVATAALASDSGLRERAELSVIAPTVAREDVDSTGRVGAVAYPYRVYDAVATVERPLIADRDIDYVVTVDRSRRLAVRADAFPETTTRTLEDVLVIPSDLSDDQAREKAEDAVFNWTLRKVAVGSAPEVTFERSVDAYKLFWIASRPDGDVIVDSVRGTESPLDD</sequence>
<gene>
    <name evidence="1" type="ORF">SAMN05216285_2198</name>
</gene>
<dbReference type="eggNOG" id="arCOG05783">
    <property type="taxonomic scope" value="Archaea"/>
</dbReference>
<accession>A0A1I0P653</accession>
<evidence type="ECO:0000313" key="2">
    <source>
        <dbReference type="Proteomes" id="UP000183275"/>
    </source>
</evidence>
<evidence type="ECO:0000313" key="1">
    <source>
        <dbReference type="EMBL" id="SEW09862.1"/>
    </source>
</evidence>
<dbReference type="STRING" id="1202768.SAMN05216285_2198"/>
<dbReference type="OrthoDB" id="85425at2157"/>
<keyword evidence="2" id="KW-1185">Reference proteome</keyword>